<reference evidence="2" key="1">
    <citation type="submission" date="2018-12" db="EMBL/GenBank/DDBJ databases">
        <title>Novel natural products biosynthetic potential of the class Ktedonobacteria.</title>
        <authorList>
            <person name="Zheng Y."/>
            <person name="Saitou A."/>
            <person name="Wang C.M."/>
            <person name="Toyoda A."/>
            <person name="Minakuchi Y."/>
            <person name="Sekiguchi Y."/>
            <person name="Ueda K."/>
            <person name="Takano H."/>
            <person name="Sakai Y."/>
            <person name="Yokota A."/>
            <person name="Yabe S."/>
        </authorList>
    </citation>
    <scope>NUCLEOTIDE SEQUENCE</scope>
    <source>
        <strain evidence="2">A3-2</strain>
    </source>
</reference>
<feature type="domain" description="Methyltransferase" evidence="1">
    <location>
        <begin position="49"/>
        <end position="147"/>
    </location>
</feature>
<dbReference type="CDD" id="cd02440">
    <property type="entry name" value="AdoMet_MTases"/>
    <property type="match status" value="1"/>
</dbReference>
<proteinExistence type="predicted"/>
<dbReference type="SUPFAM" id="SSF53335">
    <property type="entry name" value="S-adenosyl-L-methionine-dependent methyltransferases"/>
    <property type="match status" value="1"/>
</dbReference>
<dbReference type="InterPro" id="IPR041698">
    <property type="entry name" value="Methyltransf_25"/>
</dbReference>
<gene>
    <name evidence="2" type="ORF">KTA_03550</name>
</gene>
<name>A0A455SX63_9CHLR</name>
<dbReference type="EMBL" id="AP019377">
    <property type="protein sequence ID" value="BBH92156.1"/>
    <property type="molecule type" value="Genomic_DNA"/>
</dbReference>
<protein>
    <recommendedName>
        <fullName evidence="1">Methyltransferase domain-containing protein</fullName>
    </recommendedName>
</protein>
<accession>A0A455SX63</accession>
<dbReference type="InterPro" id="IPR029063">
    <property type="entry name" value="SAM-dependent_MTases_sf"/>
</dbReference>
<dbReference type="GO" id="GO:0008168">
    <property type="term" value="F:methyltransferase activity"/>
    <property type="evidence" value="ECO:0007669"/>
    <property type="project" value="TreeGrafter"/>
</dbReference>
<dbReference type="PANTHER" id="PTHR43591">
    <property type="entry name" value="METHYLTRANSFERASE"/>
    <property type="match status" value="1"/>
</dbReference>
<dbReference type="Pfam" id="PF13649">
    <property type="entry name" value="Methyltransf_25"/>
    <property type="match status" value="1"/>
</dbReference>
<dbReference type="Gene3D" id="3.40.50.150">
    <property type="entry name" value="Vaccinia Virus protein VP39"/>
    <property type="match status" value="1"/>
</dbReference>
<dbReference type="AlphaFoldDB" id="A0A455SX63"/>
<dbReference type="PANTHER" id="PTHR43591:SF24">
    <property type="entry name" value="2-METHOXY-6-POLYPRENYL-1,4-BENZOQUINOL METHYLASE, MITOCHONDRIAL"/>
    <property type="match status" value="1"/>
</dbReference>
<evidence type="ECO:0000313" key="2">
    <source>
        <dbReference type="EMBL" id="BBH92156.1"/>
    </source>
</evidence>
<evidence type="ECO:0000259" key="1">
    <source>
        <dbReference type="Pfam" id="PF13649"/>
    </source>
</evidence>
<organism evidence="2">
    <name type="scientific">Thermogemmatispora argillosa</name>
    <dbReference type="NCBI Taxonomy" id="2045280"/>
    <lineage>
        <taxon>Bacteria</taxon>
        <taxon>Bacillati</taxon>
        <taxon>Chloroflexota</taxon>
        <taxon>Ktedonobacteria</taxon>
        <taxon>Thermogemmatisporales</taxon>
        <taxon>Thermogemmatisporaceae</taxon>
        <taxon>Thermogemmatispora</taxon>
    </lineage>
</organism>
<sequence>MTTPDNTYPIDPEHAGELARLMQQDRLLTEAMGGLLPEEGISLPETGRVLDLACGPGGWALELAFRFPKAEVLGVDISPQVIEYARAQAWSRGLSNVSFQVMDVMEPLAFPDGSFDLINGRLLCGFMLPSAWPRLVQDCFRLLRPGGVLRLTETEGPLTSSPATERYLHLIWRALQQAGQSFSPDGRHIGITPVLPRLVRQAGFREVRLRVTAIEWSMGTEMHYPVFKDHLIAMELLQPFLVKMQLASKEELERLYQQALAEMQQEDFCALWNLLTVWGRKPAPTTETCSGASSAAGE</sequence>